<reference evidence="3" key="1">
    <citation type="submission" date="2018-05" db="EMBL/GenBank/DDBJ databases">
        <authorList>
            <person name="Lanie J.A."/>
            <person name="Ng W.-L."/>
            <person name="Kazmierczak K.M."/>
            <person name="Andrzejewski T.M."/>
            <person name="Davidsen T.M."/>
            <person name="Wayne K.J."/>
            <person name="Tettelin H."/>
            <person name="Glass J.I."/>
            <person name="Rusch D."/>
            <person name="Podicherti R."/>
            <person name="Tsui H.-C.T."/>
            <person name="Winkler M.E."/>
        </authorList>
    </citation>
    <scope>NUCLEOTIDE SEQUENCE</scope>
</reference>
<evidence type="ECO:0000256" key="1">
    <source>
        <dbReference type="SAM" id="Phobius"/>
    </source>
</evidence>
<name>A0A383CN21_9ZZZZ</name>
<keyword evidence="1" id="KW-0812">Transmembrane</keyword>
<proteinExistence type="predicted"/>
<dbReference type="SUPFAM" id="SSF53448">
    <property type="entry name" value="Nucleotide-diphospho-sugar transferases"/>
    <property type="match status" value="1"/>
</dbReference>
<feature type="transmembrane region" description="Helical" evidence="1">
    <location>
        <begin position="213"/>
        <end position="233"/>
    </location>
</feature>
<evidence type="ECO:0000313" key="3">
    <source>
        <dbReference type="EMBL" id="SVE33612.1"/>
    </source>
</evidence>
<feature type="non-terminal residue" evidence="3">
    <location>
        <position position="1"/>
    </location>
</feature>
<organism evidence="3">
    <name type="scientific">marine metagenome</name>
    <dbReference type="NCBI Taxonomy" id="408172"/>
    <lineage>
        <taxon>unclassified sequences</taxon>
        <taxon>metagenomes</taxon>
        <taxon>ecological metagenomes</taxon>
    </lineage>
</organism>
<feature type="domain" description="Glycosyltransferase 2-like" evidence="2">
    <location>
        <begin position="1"/>
        <end position="65"/>
    </location>
</feature>
<dbReference type="Pfam" id="PF00535">
    <property type="entry name" value="Glycos_transf_2"/>
    <property type="match status" value="1"/>
</dbReference>
<dbReference type="InterPro" id="IPR029044">
    <property type="entry name" value="Nucleotide-diphossugar_trans"/>
</dbReference>
<accession>A0A383CN21</accession>
<dbReference type="AlphaFoldDB" id="A0A383CN21"/>
<gene>
    <name evidence="3" type="ORF">METZ01_LOCUS486466</name>
</gene>
<evidence type="ECO:0000259" key="2">
    <source>
        <dbReference type="Pfam" id="PF00535"/>
    </source>
</evidence>
<keyword evidence="1" id="KW-0472">Membrane</keyword>
<dbReference type="Gene3D" id="3.90.550.10">
    <property type="entry name" value="Spore Coat Polysaccharide Biosynthesis Protein SpsA, Chain A"/>
    <property type="match status" value="1"/>
</dbReference>
<dbReference type="EMBL" id="UINC01210238">
    <property type="protein sequence ID" value="SVE33612.1"/>
    <property type="molecule type" value="Genomic_DNA"/>
</dbReference>
<sequence>LGAARKKAIEKSSGNWIGFLDTDDLWNPNKLSMQLKEIDNKDYVLCYAGVDVIKPNGDPIQTYLPHCKSGNIFANQLVQFDINMVTPLLNKRFLDNYSLHFEKEITASEEYNLFMRLMAKGKVCVVPNVLGSVRISEGTTTDREMKNWAKERFFTLEQLKRENPGIEKVYSDAFEVAEARGIFYNVRYLMDQKRFNEARSQLKSISKKSKKYFILYICSFFPAFWNFICSPVVKRKLTQ</sequence>
<protein>
    <recommendedName>
        <fullName evidence="2">Glycosyltransferase 2-like domain-containing protein</fullName>
    </recommendedName>
</protein>
<keyword evidence="1" id="KW-1133">Transmembrane helix</keyword>
<feature type="non-terminal residue" evidence="3">
    <location>
        <position position="239"/>
    </location>
</feature>
<dbReference type="InterPro" id="IPR001173">
    <property type="entry name" value="Glyco_trans_2-like"/>
</dbReference>